<dbReference type="PROSITE" id="PS50878">
    <property type="entry name" value="RT_POL"/>
    <property type="match status" value="1"/>
</dbReference>
<dbReference type="EMBL" id="OE182818">
    <property type="protein sequence ID" value="CAD7574994.1"/>
    <property type="molecule type" value="Genomic_DNA"/>
</dbReference>
<dbReference type="AlphaFoldDB" id="A0A7R9J991"/>
<dbReference type="InterPro" id="IPR043128">
    <property type="entry name" value="Rev_trsase/Diguanyl_cyclase"/>
</dbReference>
<dbReference type="Pfam" id="PF00078">
    <property type="entry name" value="RVT_1"/>
    <property type="match status" value="1"/>
</dbReference>
<dbReference type="InterPro" id="IPR043502">
    <property type="entry name" value="DNA/RNA_pol_sf"/>
</dbReference>
<evidence type="ECO:0000313" key="3">
    <source>
        <dbReference type="EMBL" id="CAD7574994.1"/>
    </source>
</evidence>
<proteinExistence type="predicted"/>
<dbReference type="Gene3D" id="3.30.70.270">
    <property type="match status" value="1"/>
</dbReference>
<dbReference type="GO" id="GO:0071897">
    <property type="term" value="P:DNA biosynthetic process"/>
    <property type="evidence" value="ECO:0007669"/>
    <property type="project" value="UniProtKB-ARBA"/>
</dbReference>
<feature type="domain" description="Reverse transcriptase" evidence="2">
    <location>
        <begin position="1"/>
        <end position="247"/>
    </location>
</feature>
<reference evidence="3" key="1">
    <citation type="submission" date="2020-11" db="EMBL/GenBank/DDBJ databases">
        <authorList>
            <person name="Tran Van P."/>
        </authorList>
    </citation>
    <scope>NUCLEOTIDE SEQUENCE</scope>
</reference>
<protein>
    <submittedName>
        <fullName evidence="3">(California timema) hypothetical protein</fullName>
    </submittedName>
</protein>
<gene>
    <name evidence="3" type="ORF">TCMB3V08_LOCUS7595</name>
</gene>
<dbReference type="InterPro" id="IPR052055">
    <property type="entry name" value="Hepadnavirus_pol/RT"/>
</dbReference>
<sequence length="277" mass="31645">MVAPRECQFTLSKFSLLHPYFTLSNNLREGVMLPRPRDAPHNFQRTRSSLRMWEIIKDWVQTGLLIQEDCADVFPLFLLGMRNKGIRIIHDFSNWTEYINAPYFSLVSAGAALREILEGHFLIKTDLRSGFYHIPLTPDSKRFAGVYYAGTKYCFTRLPMGNALEPYKLQSIMKEVLAAIEDWLPNVKGIAYLDDLLFHAYDPETLKEIPKILEEVSLTLNYENFELTPSRRIGNGNKTAHDHGGSLTESTTPVQASAKSFDQEQEQNCGLPQLARI</sequence>
<dbReference type="PANTHER" id="PTHR33050">
    <property type="entry name" value="REVERSE TRANSCRIPTASE DOMAIN-CONTAINING PROTEIN"/>
    <property type="match status" value="1"/>
</dbReference>
<dbReference type="PANTHER" id="PTHR33050:SF7">
    <property type="entry name" value="RIBONUCLEASE H"/>
    <property type="match status" value="1"/>
</dbReference>
<evidence type="ECO:0000259" key="2">
    <source>
        <dbReference type="PROSITE" id="PS50878"/>
    </source>
</evidence>
<evidence type="ECO:0000256" key="1">
    <source>
        <dbReference type="SAM" id="MobiDB-lite"/>
    </source>
</evidence>
<organism evidence="3">
    <name type="scientific">Timema californicum</name>
    <name type="common">California timema</name>
    <name type="synonym">Walking stick</name>
    <dbReference type="NCBI Taxonomy" id="61474"/>
    <lineage>
        <taxon>Eukaryota</taxon>
        <taxon>Metazoa</taxon>
        <taxon>Ecdysozoa</taxon>
        <taxon>Arthropoda</taxon>
        <taxon>Hexapoda</taxon>
        <taxon>Insecta</taxon>
        <taxon>Pterygota</taxon>
        <taxon>Neoptera</taxon>
        <taxon>Polyneoptera</taxon>
        <taxon>Phasmatodea</taxon>
        <taxon>Timematodea</taxon>
        <taxon>Timematoidea</taxon>
        <taxon>Timematidae</taxon>
        <taxon>Timema</taxon>
    </lineage>
</organism>
<dbReference type="InterPro" id="IPR000477">
    <property type="entry name" value="RT_dom"/>
</dbReference>
<name>A0A7R9J991_TIMCA</name>
<feature type="region of interest" description="Disordered" evidence="1">
    <location>
        <begin position="231"/>
        <end position="277"/>
    </location>
</feature>
<accession>A0A7R9J991</accession>
<dbReference type="SUPFAM" id="SSF56672">
    <property type="entry name" value="DNA/RNA polymerases"/>
    <property type="match status" value="1"/>
</dbReference>
<dbReference type="Gene3D" id="3.10.10.10">
    <property type="entry name" value="HIV Type 1 Reverse Transcriptase, subunit A, domain 1"/>
    <property type="match status" value="1"/>
</dbReference>
<feature type="compositionally biased region" description="Polar residues" evidence="1">
    <location>
        <begin position="247"/>
        <end position="270"/>
    </location>
</feature>